<evidence type="ECO:0000256" key="4">
    <source>
        <dbReference type="ARBA" id="ARBA00021116"/>
    </source>
</evidence>
<dbReference type="EMBL" id="CAWYQH010000174">
    <property type="protein sequence ID" value="CAK8698193.1"/>
    <property type="molecule type" value="Genomic_DNA"/>
</dbReference>
<comment type="caution">
    <text evidence="9">The sequence shown here is derived from an EMBL/GenBank/DDBJ whole genome shotgun (WGS) entry which is preliminary data.</text>
</comment>
<dbReference type="SUPFAM" id="SSF50978">
    <property type="entry name" value="WD40 repeat-like"/>
    <property type="match status" value="1"/>
</dbReference>
<dbReference type="SMART" id="SM00320">
    <property type="entry name" value="WD40"/>
    <property type="match status" value="6"/>
</dbReference>
<keyword evidence="5" id="KW-0967">Endosome</keyword>
<sequence length="872" mass="97100">MHLNKRPLLGSTLKMPWHPKRIWAQGVGNMDRLIRDYLLQRGFNNTLKAFDLDIKQDKDKGFRPDKVIQYVQSMINSYDVESLRSYWNHLHEIFFSQYDKADQEKVKKIEYSLYRYYAVICIQNGKKKECGEFFEKMNTTLLGAPEWKEWFALPFTPHPENHKYFAPFFTKQWQDTFLVSFHNFLSAVYNRASAPELIQHFLDDQDRIELLQTMVDDMQAHIEEITQETYMYMPRQKRELRANYIRAMNLPGSMVPEDNVVFLPRPQKKKSPFSFAKKSSTTVDPSKPVKPIPTSTKISEVKQSSSSKLSAKLSSSASSMSMEVPKLSYLPKKAKSSSAIQSSFSHDKQASSPVTNLTDSNLSPGEKKLSNYQMQRRELLGVNSDTPSKENEASSKDDTQSSLASSNRPSSSSLSTSAPLLPSEPTIAMSVDETSASINQLSLSNSTTSTCQATLTVSSSTESQPSTSKPRYPFIPPPNYESLPPIVKLAHAMPRIKPKPETNVLPAFQFPPSLDNPLAGTLYRSHIPLSADEYQEHHSAIIQCRFDATGDAVASCDKDGVVKVWRCEPSISTIATVMSRSPFLSLDWCKSANDLLILGTSSSLIRIYNPKTKLTLQDIKSSHTYPHITQISSHPSGNMFATTCVARSVFSNTASTTDLSTMTAGSLQIWSLKESNASLHRVVYESADSYATCLAHDKSGLLLACGDSKGNLTLFDTRTFTPAITVQDAHNGGVYTTQFTTTEKYILTLGADGKFFAWDKRKIDDPVDLPLHKNAAGPFEISGYGGYKQVHDPSGGKLFALEPDGKHVLTCDSLTGLVYELNVEQQEMKQVLLLKSHSSPVTSVDWASSINCGHCLSGSMDGKINVATLLNQ</sequence>
<evidence type="ECO:0000256" key="6">
    <source>
        <dbReference type="PROSITE-ProRule" id="PRU00221"/>
    </source>
</evidence>
<gene>
    <name evidence="9" type="ORF">CVLEPA_LOCUS31660</name>
</gene>
<keyword evidence="10" id="KW-1185">Reference proteome</keyword>
<comment type="subcellular location">
    <subcellularLocation>
        <location evidence="1">Early endosome membrane</location>
        <topology evidence="1">Peripheral membrane protein</topology>
    </subcellularLocation>
    <subcellularLocation>
        <location evidence="2">Late endosome membrane</location>
    </subcellularLocation>
</comment>
<dbReference type="InterPro" id="IPR056327">
    <property type="entry name" value="ARMC9_CTLH-like_dom"/>
</dbReference>
<proteinExistence type="inferred from homology"/>
<evidence type="ECO:0000259" key="8">
    <source>
        <dbReference type="Pfam" id="PF23138"/>
    </source>
</evidence>
<feature type="region of interest" description="Disordered" evidence="7">
    <location>
        <begin position="340"/>
        <end position="367"/>
    </location>
</feature>
<dbReference type="InterPro" id="IPR036322">
    <property type="entry name" value="WD40_repeat_dom_sf"/>
</dbReference>
<evidence type="ECO:0000256" key="2">
    <source>
        <dbReference type="ARBA" id="ARBA00004414"/>
    </source>
</evidence>
<dbReference type="InterPro" id="IPR015943">
    <property type="entry name" value="WD40/YVTN_repeat-like_dom_sf"/>
</dbReference>
<reference evidence="9 10" key="1">
    <citation type="submission" date="2024-02" db="EMBL/GenBank/DDBJ databases">
        <authorList>
            <person name="Daric V."/>
            <person name="Darras S."/>
        </authorList>
    </citation>
    <scope>NUCLEOTIDE SEQUENCE [LARGE SCALE GENOMIC DNA]</scope>
</reference>
<dbReference type="PROSITE" id="PS50082">
    <property type="entry name" value="WD_REPEATS_2"/>
    <property type="match status" value="2"/>
</dbReference>
<feature type="domain" description="ARMC9 CTLH-like" evidence="8">
    <location>
        <begin position="72"/>
        <end position="190"/>
    </location>
</feature>
<comment type="similarity">
    <text evidence="3">Belongs to the WD repeat WDR91 family.</text>
</comment>
<feature type="compositionally biased region" description="Low complexity" evidence="7">
    <location>
        <begin position="454"/>
        <end position="468"/>
    </location>
</feature>
<feature type="compositionally biased region" description="Polar residues" evidence="7">
    <location>
        <begin position="350"/>
        <end position="363"/>
    </location>
</feature>
<feature type="repeat" description="WD" evidence="6">
    <location>
        <begin position="534"/>
        <end position="565"/>
    </location>
</feature>
<feature type="compositionally biased region" description="Low complexity" evidence="7">
    <location>
        <begin position="401"/>
        <end position="422"/>
    </location>
</feature>
<name>A0ABP0H438_CLALP</name>
<protein>
    <recommendedName>
        <fullName evidence="4">WD repeat-containing protein 91</fullName>
    </recommendedName>
</protein>
<dbReference type="Pfam" id="PF23138">
    <property type="entry name" value="CTLH_Armc9"/>
    <property type="match status" value="1"/>
</dbReference>
<dbReference type="InterPro" id="IPR006594">
    <property type="entry name" value="LisH"/>
</dbReference>
<dbReference type="Gene3D" id="2.130.10.10">
    <property type="entry name" value="YVTN repeat-like/Quinoprotein amine dehydrogenase"/>
    <property type="match status" value="2"/>
</dbReference>
<evidence type="ECO:0000313" key="10">
    <source>
        <dbReference type="Proteomes" id="UP001642483"/>
    </source>
</evidence>
<accession>A0ABP0H438</accession>
<keyword evidence="6" id="KW-0853">WD repeat</keyword>
<dbReference type="PANTHER" id="PTHR13083:SF3">
    <property type="entry name" value="WD REPEAT-CONTAINING PROTEIN 91"/>
    <property type="match status" value="1"/>
</dbReference>
<feature type="compositionally biased region" description="Basic and acidic residues" evidence="7">
    <location>
        <begin position="387"/>
        <end position="399"/>
    </location>
</feature>
<evidence type="ECO:0000256" key="3">
    <source>
        <dbReference type="ARBA" id="ARBA00006128"/>
    </source>
</evidence>
<dbReference type="PROSITE" id="PS50896">
    <property type="entry name" value="LISH"/>
    <property type="match status" value="1"/>
</dbReference>
<evidence type="ECO:0000256" key="1">
    <source>
        <dbReference type="ARBA" id="ARBA00004220"/>
    </source>
</evidence>
<dbReference type="InterPro" id="IPR039724">
    <property type="entry name" value="WDR91"/>
</dbReference>
<dbReference type="InterPro" id="IPR001680">
    <property type="entry name" value="WD40_rpt"/>
</dbReference>
<evidence type="ECO:0000313" key="9">
    <source>
        <dbReference type="EMBL" id="CAK8698193.1"/>
    </source>
</evidence>
<feature type="repeat" description="WD" evidence="6">
    <location>
        <begin position="727"/>
        <end position="759"/>
    </location>
</feature>
<evidence type="ECO:0000256" key="7">
    <source>
        <dbReference type="SAM" id="MobiDB-lite"/>
    </source>
</evidence>
<dbReference type="Pfam" id="PF00400">
    <property type="entry name" value="WD40"/>
    <property type="match status" value="2"/>
</dbReference>
<feature type="compositionally biased region" description="Low complexity" evidence="7">
    <location>
        <begin position="304"/>
        <end position="322"/>
    </location>
</feature>
<organism evidence="9 10">
    <name type="scientific">Clavelina lepadiformis</name>
    <name type="common">Light-bulb sea squirt</name>
    <name type="synonym">Ascidia lepadiformis</name>
    <dbReference type="NCBI Taxonomy" id="159417"/>
    <lineage>
        <taxon>Eukaryota</taxon>
        <taxon>Metazoa</taxon>
        <taxon>Chordata</taxon>
        <taxon>Tunicata</taxon>
        <taxon>Ascidiacea</taxon>
        <taxon>Aplousobranchia</taxon>
        <taxon>Clavelinidae</taxon>
        <taxon>Clavelina</taxon>
    </lineage>
</organism>
<dbReference type="Proteomes" id="UP001642483">
    <property type="component" value="Unassembled WGS sequence"/>
</dbReference>
<feature type="compositionally biased region" description="Polar residues" evidence="7">
    <location>
        <begin position="293"/>
        <end position="303"/>
    </location>
</feature>
<feature type="region of interest" description="Disordered" evidence="7">
    <location>
        <begin position="381"/>
        <end position="422"/>
    </location>
</feature>
<feature type="region of interest" description="Disordered" evidence="7">
    <location>
        <begin position="454"/>
        <end position="476"/>
    </location>
</feature>
<evidence type="ECO:0000256" key="5">
    <source>
        <dbReference type="ARBA" id="ARBA00022753"/>
    </source>
</evidence>
<dbReference type="PANTHER" id="PTHR13083">
    <property type="entry name" value="WD REPEAT-CONTAINING PROTEIN 91"/>
    <property type="match status" value="1"/>
</dbReference>
<feature type="region of interest" description="Disordered" evidence="7">
    <location>
        <begin position="270"/>
        <end position="324"/>
    </location>
</feature>